<keyword evidence="4" id="KW-1185">Reference proteome</keyword>
<protein>
    <recommendedName>
        <fullName evidence="2">Nudix hydrolase domain-containing protein</fullName>
    </recommendedName>
</protein>
<dbReference type="SUPFAM" id="SSF55811">
    <property type="entry name" value="Nudix"/>
    <property type="match status" value="1"/>
</dbReference>
<dbReference type="GO" id="GO:0016787">
    <property type="term" value="F:hydrolase activity"/>
    <property type="evidence" value="ECO:0007669"/>
    <property type="project" value="UniProtKB-KW"/>
</dbReference>
<dbReference type="InterPro" id="IPR020084">
    <property type="entry name" value="NUDIX_hydrolase_CS"/>
</dbReference>
<dbReference type="InterPro" id="IPR000086">
    <property type="entry name" value="NUDIX_hydrolase_dom"/>
</dbReference>
<accession>A0A0L0D692</accession>
<dbReference type="PANTHER" id="PTHR13124:SF12">
    <property type="entry name" value="LARGE RIBOSOMAL SUBUNIT PROTEIN ML46"/>
    <property type="match status" value="1"/>
</dbReference>
<feature type="domain" description="Nudix hydrolase" evidence="2">
    <location>
        <begin position="120"/>
        <end position="243"/>
    </location>
</feature>
<proteinExistence type="predicted"/>
<evidence type="ECO:0000256" key="1">
    <source>
        <dbReference type="ARBA" id="ARBA00022801"/>
    </source>
</evidence>
<dbReference type="InterPro" id="IPR015797">
    <property type="entry name" value="NUDIX_hydrolase-like_dom_sf"/>
</dbReference>
<dbReference type="GO" id="GO:0003735">
    <property type="term" value="F:structural constituent of ribosome"/>
    <property type="evidence" value="ECO:0007669"/>
    <property type="project" value="InterPro"/>
</dbReference>
<dbReference type="eggNOG" id="KOG4548">
    <property type="taxonomic scope" value="Eukaryota"/>
</dbReference>
<dbReference type="Proteomes" id="UP000054408">
    <property type="component" value="Unassembled WGS sequence"/>
</dbReference>
<dbReference type="AlphaFoldDB" id="A0A0L0D692"/>
<dbReference type="RefSeq" id="XP_013759197.1">
    <property type="nucleotide sequence ID" value="XM_013903743.1"/>
</dbReference>
<dbReference type="InterPro" id="IPR040008">
    <property type="entry name" value="Ribosomal_mL46"/>
</dbReference>
<dbReference type="PANTHER" id="PTHR13124">
    <property type="entry name" value="39S RIBOSOMAL PROTEIN L46, MITOCHONDRIAL PRECURSOR-RELATED"/>
    <property type="match status" value="1"/>
</dbReference>
<gene>
    <name evidence="3" type="ORF">AMSG_03946</name>
</gene>
<evidence type="ECO:0000313" key="4">
    <source>
        <dbReference type="Proteomes" id="UP000054408"/>
    </source>
</evidence>
<dbReference type="PROSITE" id="PS00893">
    <property type="entry name" value="NUDIX_BOX"/>
    <property type="match status" value="1"/>
</dbReference>
<dbReference type="Gene3D" id="3.90.79.10">
    <property type="entry name" value="Nucleoside Triphosphate Pyrophosphohydrolase"/>
    <property type="match status" value="1"/>
</dbReference>
<dbReference type="EMBL" id="GL349448">
    <property type="protein sequence ID" value="KNC47715.1"/>
    <property type="molecule type" value="Genomic_DNA"/>
</dbReference>
<dbReference type="GeneID" id="25563513"/>
<reference evidence="3 4" key="1">
    <citation type="submission" date="2010-05" db="EMBL/GenBank/DDBJ databases">
        <title>The Genome Sequence of Thecamonas trahens ATCC 50062.</title>
        <authorList>
            <consortium name="The Broad Institute Genome Sequencing Platform"/>
            <person name="Russ C."/>
            <person name="Cuomo C."/>
            <person name="Shea T."/>
            <person name="Young S.K."/>
            <person name="Zeng Q."/>
            <person name="Koehrsen M."/>
            <person name="Haas B."/>
            <person name="Borodovsky M."/>
            <person name="Guigo R."/>
            <person name="Alvarado L."/>
            <person name="Berlin A."/>
            <person name="Bochicchio J."/>
            <person name="Borenstein D."/>
            <person name="Chapman S."/>
            <person name="Chen Z."/>
            <person name="Freedman E."/>
            <person name="Gellesch M."/>
            <person name="Goldberg J."/>
            <person name="Griggs A."/>
            <person name="Gujja S."/>
            <person name="Heilman E."/>
            <person name="Heiman D."/>
            <person name="Hepburn T."/>
            <person name="Howarth C."/>
            <person name="Jen D."/>
            <person name="Larson L."/>
            <person name="Mehta T."/>
            <person name="Park D."/>
            <person name="Pearson M."/>
            <person name="Roberts A."/>
            <person name="Saif S."/>
            <person name="Shenoy N."/>
            <person name="Sisk P."/>
            <person name="Stolte C."/>
            <person name="Sykes S."/>
            <person name="Thomson T."/>
            <person name="Walk T."/>
            <person name="White J."/>
            <person name="Yandava C."/>
            <person name="Burger G."/>
            <person name="Gray M.W."/>
            <person name="Holland P.W.H."/>
            <person name="King N."/>
            <person name="Lang F.B.F."/>
            <person name="Roger A.J."/>
            <person name="Ruiz-Trillo I."/>
            <person name="Lander E."/>
            <person name="Nusbaum C."/>
        </authorList>
    </citation>
    <scope>NUCLEOTIDE SEQUENCE [LARGE SCALE GENOMIC DNA]</scope>
    <source>
        <strain evidence="3 4">ATCC 50062</strain>
    </source>
</reference>
<evidence type="ECO:0000259" key="2">
    <source>
        <dbReference type="PROSITE" id="PS51462"/>
    </source>
</evidence>
<name>A0A0L0D692_THETB</name>
<dbReference type="STRING" id="461836.A0A0L0D692"/>
<organism evidence="3 4">
    <name type="scientific">Thecamonas trahens ATCC 50062</name>
    <dbReference type="NCBI Taxonomy" id="461836"/>
    <lineage>
        <taxon>Eukaryota</taxon>
        <taxon>Apusozoa</taxon>
        <taxon>Apusomonadida</taxon>
        <taxon>Apusomonadidae</taxon>
        <taxon>Thecamonas</taxon>
    </lineage>
</organism>
<sequence length="244" mass="26049">MLRQGVTSFPLRWLARAASGAADARLVGATILQRFPLVAKADPPAVAAYKALAESKAAETRKTFPAEVYADRRSAEAGSDAAGAVPPAGAGPAVGTSFWDKYETPALDLAVPVGEVDAAATRAAADAGELQTTARAVDASLYLLLRKDRDDHPWQFPQGGWEDGETMRQTAERELKEEVGDEAPVYFVSNALFFYRAWYLGDNGSDIVPNADEGLVGYAWATKAEVAALISPDVFPVIEPLLDH</sequence>
<keyword evidence="1" id="KW-0378">Hydrolase</keyword>
<dbReference type="PROSITE" id="PS51462">
    <property type="entry name" value="NUDIX"/>
    <property type="match status" value="1"/>
</dbReference>
<dbReference type="GO" id="GO:0005762">
    <property type="term" value="C:mitochondrial large ribosomal subunit"/>
    <property type="evidence" value="ECO:0007669"/>
    <property type="project" value="TreeGrafter"/>
</dbReference>
<dbReference type="Pfam" id="PF00293">
    <property type="entry name" value="NUDIX"/>
    <property type="match status" value="1"/>
</dbReference>
<dbReference type="OrthoDB" id="414075at2759"/>
<evidence type="ECO:0000313" key="3">
    <source>
        <dbReference type="EMBL" id="KNC47715.1"/>
    </source>
</evidence>